<evidence type="ECO:0000259" key="6">
    <source>
        <dbReference type="PROSITE" id="PS00624"/>
    </source>
</evidence>
<dbReference type="OrthoDB" id="269227at2759"/>
<evidence type="ECO:0000256" key="3">
    <source>
        <dbReference type="ARBA" id="ARBA00022630"/>
    </source>
</evidence>
<dbReference type="Gene3D" id="3.30.560.10">
    <property type="entry name" value="Glucose Oxidase, domain 3"/>
    <property type="match status" value="1"/>
</dbReference>
<dbReference type="Pfam" id="PF00732">
    <property type="entry name" value="GMC_oxred_N"/>
    <property type="match status" value="1"/>
</dbReference>
<dbReference type="SUPFAM" id="SSF51905">
    <property type="entry name" value="FAD/NAD(P)-binding domain"/>
    <property type="match status" value="1"/>
</dbReference>
<dbReference type="InterPro" id="IPR012132">
    <property type="entry name" value="GMC_OxRdtase"/>
</dbReference>
<evidence type="ECO:0000256" key="4">
    <source>
        <dbReference type="ARBA" id="ARBA00022827"/>
    </source>
</evidence>
<evidence type="ECO:0000256" key="2">
    <source>
        <dbReference type="ARBA" id="ARBA00010790"/>
    </source>
</evidence>
<feature type="binding site" evidence="5">
    <location>
        <position position="288"/>
    </location>
    <ligand>
        <name>FAD</name>
        <dbReference type="ChEBI" id="CHEBI:57692"/>
    </ligand>
</feature>
<dbReference type="PIRSF" id="PIRSF000137">
    <property type="entry name" value="Alcohol_oxidase"/>
    <property type="match status" value="1"/>
</dbReference>
<proteinExistence type="inferred from homology"/>
<feature type="domain" description="Glucose-methanol-choline oxidoreductase N-terminal" evidence="6">
    <location>
        <begin position="328"/>
        <end position="342"/>
    </location>
</feature>
<dbReference type="PANTHER" id="PTHR11552:SF147">
    <property type="entry name" value="CHOLINE DEHYDROGENASE, MITOCHONDRIAL"/>
    <property type="match status" value="1"/>
</dbReference>
<evidence type="ECO:0000256" key="1">
    <source>
        <dbReference type="ARBA" id="ARBA00001974"/>
    </source>
</evidence>
<dbReference type="AlphaFoldDB" id="A0A9P6PYX1"/>
<protein>
    <recommendedName>
        <fullName evidence="6">Glucose-methanol-choline oxidoreductase N-terminal domain-containing protein</fullName>
    </recommendedName>
</protein>
<dbReference type="GO" id="GO:0050660">
    <property type="term" value="F:flavin adenine dinucleotide binding"/>
    <property type="evidence" value="ECO:0007669"/>
    <property type="project" value="InterPro"/>
</dbReference>
<organism evidence="7 8">
    <name type="scientific">Actinomortierella ambigua</name>
    <dbReference type="NCBI Taxonomy" id="1343610"/>
    <lineage>
        <taxon>Eukaryota</taxon>
        <taxon>Fungi</taxon>
        <taxon>Fungi incertae sedis</taxon>
        <taxon>Mucoromycota</taxon>
        <taxon>Mortierellomycotina</taxon>
        <taxon>Mortierellomycetes</taxon>
        <taxon>Mortierellales</taxon>
        <taxon>Mortierellaceae</taxon>
        <taxon>Actinomortierella</taxon>
    </lineage>
</organism>
<dbReference type="Proteomes" id="UP000807716">
    <property type="component" value="Unassembled WGS sequence"/>
</dbReference>
<reference evidence="7" key="1">
    <citation type="journal article" date="2020" name="Fungal Divers.">
        <title>Resolving the Mortierellaceae phylogeny through synthesis of multi-gene phylogenetics and phylogenomics.</title>
        <authorList>
            <person name="Vandepol N."/>
            <person name="Liber J."/>
            <person name="Desiro A."/>
            <person name="Na H."/>
            <person name="Kennedy M."/>
            <person name="Barry K."/>
            <person name="Grigoriev I.V."/>
            <person name="Miller A.N."/>
            <person name="O'Donnell K."/>
            <person name="Stajich J.E."/>
            <person name="Bonito G."/>
        </authorList>
    </citation>
    <scope>NUCLEOTIDE SEQUENCE</scope>
    <source>
        <strain evidence="7">BC1065</strain>
    </source>
</reference>
<dbReference type="GO" id="GO:0016614">
    <property type="term" value="F:oxidoreductase activity, acting on CH-OH group of donors"/>
    <property type="evidence" value="ECO:0007669"/>
    <property type="project" value="InterPro"/>
</dbReference>
<dbReference type="PANTHER" id="PTHR11552">
    <property type="entry name" value="GLUCOSE-METHANOL-CHOLINE GMC OXIDOREDUCTASE"/>
    <property type="match status" value="1"/>
</dbReference>
<feature type="non-terminal residue" evidence="7">
    <location>
        <position position="1"/>
    </location>
</feature>
<dbReference type="InterPro" id="IPR000172">
    <property type="entry name" value="GMC_OxRdtase_N"/>
</dbReference>
<dbReference type="PROSITE" id="PS00624">
    <property type="entry name" value="GMC_OXRED_2"/>
    <property type="match status" value="1"/>
</dbReference>
<gene>
    <name evidence="7" type="ORF">DFQ27_005927</name>
</gene>
<dbReference type="InterPro" id="IPR036188">
    <property type="entry name" value="FAD/NAD-bd_sf"/>
</dbReference>
<comment type="caution">
    <text evidence="7">The sequence shown here is derived from an EMBL/GenBank/DDBJ whole genome shotgun (WGS) entry which is preliminary data.</text>
</comment>
<dbReference type="Gene3D" id="3.50.50.60">
    <property type="entry name" value="FAD/NAD(P)-binding domain"/>
    <property type="match status" value="1"/>
</dbReference>
<evidence type="ECO:0000256" key="5">
    <source>
        <dbReference type="PIRSR" id="PIRSR000137-2"/>
    </source>
</evidence>
<evidence type="ECO:0000313" key="8">
    <source>
        <dbReference type="Proteomes" id="UP000807716"/>
    </source>
</evidence>
<evidence type="ECO:0000313" key="7">
    <source>
        <dbReference type="EMBL" id="KAG0256035.1"/>
    </source>
</evidence>
<comment type="cofactor">
    <cofactor evidence="1 5">
        <name>FAD</name>
        <dbReference type="ChEBI" id="CHEBI:57692"/>
    </cofactor>
</comment>
<comment type="similarity">
    <text evidence="2">Belongs to the GMC oxidoreductase family.</text>
</comment>
<sequence>MPRAPNREVSRKAFALMDGVSYLTSKTGEGRGTWDHAKDSLEHYDFIICGGGTAGCVLARRLAENPDYKILVLEAGYSDDVPSSKIPVSYMMKMETHADWAFKTVPQTHCGGRRMDQPRGKLLGGCSAINAMMYHRGPASDFDEWGRLGNDGWNFQECLRYFKKSETFNDPDLPASHPQGPMTDRIRHAKYETHDPEYHGTEGPWQVTFHHLFDTSAKFIEANIEEGIPFNKDFNGASTIGTNRIQTFIQRDAIRSSAARAYLGGEGIVPGGGTSHRGLIRVVYGVDVQRVLVQMRRGVKMATGVEFLDHKNELRRVSAVKEVLLCGGAFGSPHLLLASGIGPTVQPGIPHVHHLPGVGRNLMDHLGLSVIFKASPKAHTLQKDMLAIFSSMFNYYARGKGPLSSQAGEAVNFVRLEDVAPEFVAREKAAGTWQDRTSGPESPHLEIIFAPAYSRQHTKIQAPDGQNYYMMIALLLN</sequence>
<accession>A0A9P6PYX1</accession>
<keyword evidence="8" id="KW-1185">Reference proteome</keyword>
<keyword evidence="3" id="KW-0285">Flavoprotein</keyword>
<name>A0A9P6PYX1_9FUNG</name>
<keyword evidence="4 5" id="KW-0274">FAD</keyword>
<dbReference type="EMBL" id="JAAAJB010000429">
    <property type="protein sequence ID" value="KAG0256035.1"/>
    <property type="molecule type" value="Genomic_DNA"/>
</dbReference>